<gene>
    <name evidence="9" type="ORF">OCV77_04490</name>
</gene>
<dbReference type="PROSITE" id="PS50928">
    <property type="entry name" value="ABC_TM1"/>
    <property type="match status" value="1"/>
</dbReference>
<dbReference type="EMBL" id="JAOQKJ010000003">
    <property type="protein sequence ID" value="MCU6743765.1"/>
    <property type="molecule type" value="Genomic_DNA"/>
</dbReference>
<feature type="transmembrane region" description="Helical" evidence="7">
    <location>
        <begin position="21"/>
        <end position="40"/>
    </location>
</feature>
<feature type="transmembrane region" description="Helical" evidence="7">
    <location>
        <begin position="119"/>
        <end position="140"/>
    </location>
</feature>
<dbReference type="Pfam" id="PF00528">
    <property type="entry name" value="BPD_transp_1"/>
    <property type="match status" value="1"/>
</dbReference>
<organism evidence="9 10">
    <name type="scientific">Suilimivivens aceti</name>
    <dbReference type="NCBI Taxonomy" id="2981774"/>
    <lineage>
        <taxon>Bacteria</taxon>
        <taxon>Bacillati</taxon>
        <taxon>Bacillota</taxon>
        <taxon>Clostridia</taxon>
        <taxon>Lachnospirales</taxon>
        <taxon>Lachnospiraceae</taxon>
        <taxon>Suilimivivens</taxon>
    </lineage>
</organism>
<comment type="subcellular location">
    <subcellularLocation>
        <location evidence="1 7">Cell membrane</location>
        <topology evidence="1 7">Multi-pass membrane protein</topology>
    </subcellularLocation>
</comment>
<keyword evidence="10" id="KW-1185">Reference proteome</keyword>
<evidence type="ECO:0000256" key="2">
    <source>
        <dbReference type="ARBA" id="ARBA00022448"/>
    </source>
</evidence>
<dbReference type="PANTHER" id="PTHR30193">
    <property type="entry name" value="ABC TRANSPORTER PERMEASE PROTEIN"/>
    <property type="match status" value="1"/>
</dbReference>
<dbReference type="RefSeq" id="WP_118797514.1">
    <property type="nucleotide sequence ID" value="NZ_JAOQKJ010000003.1"/>
</dbReference>
<evidence type="ECO:0000256" key="5">
    <source>
        <dbReference type="ARBA" id="ARBA00022989"/>
    </source>
</evidence>
<evidence type="ECO:0000256" key="6">
    <source>
        <dbReference type="ARBA" id="ARBA00023136"/>
    </source>
</evidence>
<feature type="domain" description="ABC transmembrane type-1" evidence="8">
    <location>
        <begin position="76"/>
        <end position="300"/>
    </location>
</feature>
<reference evidence="9 10" key="1">
    <citation type="journal article" date="2021" name="ISME Commun">
        <title>Automated analysis of genomic sequences facilitates high-throughput and comprehensive description of bacteria.</title>
        <authorList>
            <person name="Hitch T.C.A."/>
        </authorList>
    </citation>
    <scope>NUCLEOTIDE SEQUENCE [LARGE SCALE GENOMIC DNA]</scope>
    <source>
        <strain evidence="9 10">Sanger_18</strain>
    </source>
</reference>
<evidence type="ECO:0000256" key="4">
    <source>
        <dbReference type="ARBA" id="ARBA00022692"/>
    </source>
</evidence>
<evidence type="ECO:0000313" key="10">
    <source>
        <dbReference type="Proteomes" id="UP001652432"/>
    </source>
</evidence>
<keyword evidence="2 7" id="KW-0813">Transport</keyword>
<dbReference type="CDD" id="cd06261">
    <property type="entry name" value="TM_PBP2"/>
    <property type="match status" value="1"/>
</dbReference>
<accession>A0ABT2T0M2</accession>
<keyword evidence="5 7" id="KW-1133">Transmembrane helix</keyword>
<evidence type="ECO:0000256" key="1">
    <source>
        <dbReference type="ARBA" id="ARBA00004651"/>
    </source>
</evidence>
<name>A0ABT2T0M2_9FIRM</name>
<keyword evidence="3" id="KW-1003">Cell membrane</keyword>
<protein>
    <submittedName>
        <fullName evidence="9">Sugar ABC transporter permease</fullName>
    </submittedName>
</protein>
<feature type="transmembrane region" description="Helical" evidence="7">
    <location>
        <begin position="81"/>
        <end position="107"/>
    </location>
</feature>
<comment type="caution">
    <text evidence="9">The sequence shown here is derived from an EMBL/GenBank/DDBJ whole genome shotgun (WGS) entry which is preliminary data.</text>
</comment>
<feature type="transmembrane region" description="Helical" evidence="7">
    <location>
        <begin position="177"/>
        <end position="197"/>
    </location>
</feature>
<feature type="transmembrane region" description="Helical" evidence="7">
    <location>
        <begin position="279"/>
        <end position="301"/>
    </location>
</feature>
<dbReference type="PANTHER" id="PTHR30193:SF37">
    <property type="entry name" value="INNER MEMBRANE ABC TRANSPORTER PERMEASE PROTEIN YCJO"/>
    <property type="match status" value="1"/>
</dbReference>
<dbReference type="Proteomes" id="UP001652432">
    <property type="component" value="Unassembled WGS sequence"/>
</dbReference>
<evidence type="ECO:0000256" key="3">
    <source>
        <dbReference type="ARBA" id="ARBA00022475"/>
    </source>
</evidence>
<comment type="similarity">
    <text evidence="7">Belongs to the binding-protein-dependent transport system permease family.</text>
</comment>
<dbReference type="InterPro" id="IPR000515">
    <property type="entry name" value="MetI-like"/>
</dbReference>
<proteinExistence type="inferred from homology"/>
<dbReference type="InterPro" id="IPR051393">
    <property type="entry name" value="ABC_transporter_permease"/>
</dbReference>
<evidence type="ECO:0000313" key="9">
    <source>
        <dbReference type="EMBL" id="MCU6743765.1"/>
    </source>
</evidence>
<dbReference type="Gene3D" id="1.10.3720.10">
    <property type="entry name" value="MetI-like"/>
    <property type="match status" value="1"/>
</dbReference>
<keyword evidence="4 7" id="KW-0812">Transmembrane</keyword>
<evidence type="ECO:0000256" key="7">
    <source>
        <dbReference type="RuleBase" id="RU363032"/>
    </source>
</evidence>
<evidence type="ECO:0000259" key="8">
    <source>
        <dbReference type="PROSITE" id="PS50928"/>
    </source>
</evidence>
<dbReference type="InterPro" id="IPR035906">
    <property type="entry name" value="MetI-like_sf"/>
</dbReference>
<sequence>MNKKIGSRNFGKNVYKWKKNLIWLTFLLPTFICLLILTYIPTIKAVNYSFHDVNVIGEIQSNVGFQNYKVLLESSGFRKSILNTLILALMSLLAIPLGFVIACGANGVRNKKAQTVFRLGFYMPNIITGVSIVLIFQYILQVDNGLINLALSNILGKKIEIGWLSDPSLTKVGASIIQIWTTLGYNMLICLAGLQSIPTELYEAAMMDGAGSFRRWRYITIPLMRNNFIFLFITGIISGFSRFTDLYILSGNSSSGKPAGSLQTILMYIYQYSFENPSYGLSCAGAVILFIIVFTVTAINLKVTKTI</sequence>
<dbReference type="SUPFAM" id="SSF161098">
    <property type="entry name" value="MetI-like"/>
    <property type="match status" value="1"/>
</dbReference>
<feature type="transmembrane region" description="Helical" evidence="7">
    <location>
        <begin position="218"/>
        <end position="240"/>
    </location>
</feature>
<keyword evidence="6 7" id="KW-0472">Membrane</keyword>